<evidence type="ECO:0000259" key="1">
    <source>
        <dbReference type="PROSITE" id="PS51186"/>
    </source>
</evidence>
<dbReference type="InterPro" id="IPR052523">
    <property type="entry name" value="Trichothecene_AcTrans"/>
</dbReference>
<proteinExistence type="predicted"/>
<gene>
    <name evidence="2" type="ORF">G3N56_04925</name>
</gene>
<keyword evidence="3" id="KW-1185">Reference proteome</keyword>
<reference evidence="2 3" key="1">
    <citation type="submission" date="2020-02" db="EMBL/GenBank/DDBJ databases">
        <title>Comparative genomics of sulfur disproportionating microorganisms.</title>
        <authorList>
            <person name="Ward L.M."/>
            <person name="Bertran E."/>
            <person name="Johnston D.T."/>
        </authorList>
    </citation>
    <scope>NUCLEOTIDE SEQUENCE [LARGE SCALE GENOMIC DNA]</scope>
    <source>
        <strain evidence="2 3">DSM 3696</strain>
    </source>
</reference>
<dbReference type="RefSeq" id="WP_163301142.1">
    <property type="nucleotide sequence ID" value="NZ_JAAGRQ010000013.1"/>
</dbReference>
<organism evidence="2 3">
    <name type="scientific">Desulfolutivibrio sulfodismutans</name>
    <dbReference type="NCBI Taxonomy" id="63561"/>
    <lineage>
        <taxon>Bacteria</taxon>
        <taxon>Pseudomonadati</taxon>
        <taxon>Thermodesulfobacteriota</taxon>
        <taxon>Desulfovibrionia</taxon>
        <taxon>Desulfovibrionales</taxon>
        <taxon>Desulfovibrionaceae</taxon>
        <taxon>Desulfolutivibrio</taxon>
    </lineage>
</organism>
<dbReference type="CDD" id="cd04301">
    <property type="entry name" value="NAT_SF"/>
    <property type="match status" value="1"/>
</dbReference>
<dbReference type="EMBL" id="JAAGRQ010000013">
    <property type="protein sequence ID" value="NDY56088.1"/>
    <property type="molecule type" value="Genomic_DNA"/>
</dbReference>
<keyword evidence="2" id="KW-0808">Transferase</keyword>
<sequence>MFKKDPVSGVAISLATALGDDPFYRSLVVDDEDDAGTRLAVLARYFEQSIREGRDIGQVRQADDDGCAVWITSRDTERVRAAREKKLAALGRLLGPVGFANYRSMTANMERQLPPLIAESAWYLSIMGVARARQGQGLGGRLLASTLAEADSHGVMCYLETFNPRSVPFYARLGFATAKEAVEPLTRAGYQVMVRAAR</sequence>
<name>A0A7K3NIS2_9BACT</name>
<dbReference type="AlphaFoldDB" id="A0A7K3NIS2"/>
<feature type="domain" description="N-acetyltransferase" evidence="1">
    <location>
        <begin position="54"/>
        <end position="198"/>
    </location>
</feature>
<dbReference type="Proteomes" id="UP000469724">
    <property type="component" value="Unassembled WGS sequence"/>
</dbReference>
<dbReference type="InterPro" id="IPR016181">
    <property type="entry name" value="Acyl_CoA_acyltransferase"/>
</dbReference>
<dbReference type="PANTHER" id="PTHR42791">
    <property type="entry name" value="GNAT FAMILY ACETYLTRANSFERASE"/>
    <property type="match status" value="1"/>
</dbReference>
<dbReference type="Gene3D" id="3.40.630.30">
    <property type="match status" value="1"/>
</dbReference>
<dbReference type="SUPFAM" id="SSF55729">
    <property type="entry name" value="Acyl-CoA N-acyltransferases (Nat)"/>
    <property type="match status" value="1"/>
</dbReference>
<dbReference type="PROSITE" id="PS51186">
    <property type="entry name" value="GNAT"/>
    <property type="match status" value="1"/>
</dbReference>
<dbReference type="PANTHER" id="PTHR42791:SF1">
    <property type="entry name" value="N-ACETYLTRANSFERASE DOMAIN-CONTAINING PROTEIN"/>
    <property type="match status" value="1"/>
</dbReference>
<evidence type="ECO:0000313" key="2">
    <source>
        <dbReference type="EMBL" id="NDY56088.1"/>
    </source>
</evidence>
<protein>
    <submittedName>
        <fullName evidence="2">GNAT family N-acetyltransferase</fullName>
    </submittedName>
</protein>
<dbReference type="Pfam" id="PF00583">
    <property type="entry name" value="Acetyltransf_1"/>
    <property type="match status" value="1"/>
</dbReference>
<dbReference type="GO" id="GO:0016747">
    <property type="term" value="F:acyltransferase activity, transferring groups other than amino-acyl groups"/>
    <property type="evidence" value="ECO:0007669"/>
    <property type="project" value="InterPro"/>
</dbReference>
<comment type="caution">
    <text evidence="2">The sequence shown here is derived from an EMBL/GenBank/DDBJ whole genome shotgun (WGS) entry which is preliminary data.</text>
</comment>
<dbReference type="InterPro" id="IPR000182">
    <property type="entry name" value="GNAT_dom"/>
</dbReference>
<evidence type="ECO:0000313" key="3">
    <source>
        <dbReference type="Proteomes" id="UP000469724"/>
    </source>
</evidence>
<accession>A0A7K3NIS2</accession>